<dbReference type="Proteomes" id="UP000706525">
    <property type="component" value="Unassembled WGS sequence"/>
</dbReference>
<evidence type="ECO:0000256" key="2">
    <source>
        <dbReference type="SAM" id="MobiDB-lite"/>
    </source>
</evidence>
<keyword evidence="3" id="KW-0472">Membrane</keyword>
<evidence type="ECO:0000256" key="3">
    <source>
        <dbReference type="SAM" id="Phobius"/>
    </source>
</evidence>
<accession>A0ABM8XUY0</accession>
<evidence type="ECO:0000313" key="5">
    <source>
        <dbReference type="Proteomes" id="UP000706525"/>
    </source>
</evidence>
<keyword evidence="5" id="KW-1185">Reference proteome</keyword>
<feature type="compositionally biased region" description="Basic and acidic residues" evidence="2">
    <location>
        <begin position="242"/>
        <end position="281"/>
    </location>
</feature>
<evidence type="ECO:0008006" key="6">
    <source>
        <dbReference type="Google" id="ProtNLM"/>
    </source>
</evidence>
<keyword evidence="1" id="KW-0175">Coiled coil</keyword>
<dbReference type="EMBL" id="CAJZAG010000012">
    <property type="protein sequence ID" value="CAG9184202.1"/>
    <property type="molecule type" value="Genomic_DNA"/>
</dbReference>
<feature type="transmembrane region" description="Helical" evidence="3">
    <location>
        <begin position="46"/>
        <end position="64"/>
    </location>
</feature>
<organism evidence="4 5">
    <name type="scientific">Cupriavidus pampae</name>
    <dbReference type="NCBI Taxonomy" id="659251"/>
    <lineage>
        <taxon>Bacteria</taxon>
        <taxon>Pseudomonadati</taxon>
        <taxon>Pseudomonadota</taxon>
        <taxon>Betaproteobacteria</taxon>
        <taxon>Burkholderiales</taxon>
        <taxon>Burkholderiaceae</taxon>
        <taxon>Cupriavidus</taxon>
    </lineage>
</organism>
<feature type="region of interest" description="Disordered" evidence="2">
    <location>
        <begin position="161"/>
        <end position="191"/>
    </location>
</feature>
<evidence type="ECO:0000313" key="4">
    <source>
        <dbReference type="EMBL" id="CAG9184202.1"/>
    </source>
</evidence>
<keyword evidence="3" id="KW-1133">Transmembrane helix</keyword>
<reference evidence="4 5" key="1">
    <citation type="submission" date="2021-08" db="EMBL/GenBank/DDBJ databases">
        <authorList>
            <person name="Peeters C."/>
        </authorList>
    </citation>
    <scope>NUCLEOTIDE SEQUENCE [LARGE SCALE GENOMIC DNA]</scope>
    <source>
        <strain evidence="4 5">LMG 32289</strain>
    </source>
</reference>
<keyword evidence="3" id="KW-0812">Transmembrane</keyword>
<proteinExistence type="predicted"/>
<dbReference type="RefSeq" id="WP_223994212.1">
    <property type="nucleotide sequence ID" value="NZ_CAJZAG010000012.1"/>
</dbReference>
<comment type="caution">
    <text evidence="4">The sequence shown here is derived from an EMBL/GenBank/DDBJ whole genome shotgun (WGS) entry which is preliminary data.</text>
</comment>
<evidence type="ECO:0000256" key="1">
    <source>
        <dbReference type="SAM" id="Coils"/>
    </source>
</evidence>
<protein>
    <recommendedName>
        <fullName evidence="6">General secretion pathway protein GspB</fullName>
    </recommendedName>
</protein>
<feature type="region of interest" description="Disordered" evidence="2">
    <location>
        <begin position="234"/>
        <end position="286"/>
    </location>
</feature>
<name>A0ABM8XUY0_9BURK</name>
<sequence length="373" mass="39572">MTTLEHADIQMGDDIIDDADHELDDTPPPPARAAAKKGGVPGWLKIVSGLFGLVVLGLASAFAYKVWQQRQAAAAEAEVIMQQPAHPVQQQAGPNAGAPVPVAQMVTPPGRQPQIQPGVQPGMQAQPAIQPAPAMQQSVQAAPQEPQQAVPANEPAIAVAAAAAAAAHSPPSPQMPAVVTPPHSQQDAPALDARTAQIVRDWPREREEIQKRLANVDARLQELSVAIKALNDSRNAAAQTKPEPKPEAKPQQKAQPKKEVHAKPAAKESQESADAEQKREAAAGVVRGVPRTVAAAKAAPPAAKTTGEPTPRRDYFLTGWIGNRAFYERTGGVKEGREDSVTVGDAIDGLKVVAVDTRNRRIVLENNQYIGFR</sequence>
<gene>
    <name evidence="4" type="ORF">LMG32289_05556</name>
</gene>
<feature type="coiled-coil region" evidence="1">
    <location>
        <begin position="206"/>
        <end position="233"/>
    </location>
</feature>